<dbReference type="Pfam" id="PF07313">
    <property type="entry name" value="AmiA-like"/>
    <property type="match status" value="1"/>
</dbReference>
<reference evidence="2" key="1">
    <citation type="journal article" date="2014" name="Int. J. Syst. Evol. Microbiol.">
        <title>Complete genome sequence of Corynebacterium casei LMG S-19264T (=DSM 44701T), isolated from a smear-ripened cheese.</title>
        <authorList>
            <consortium name="US DOE Joint Genome Institute (JGI-PGF)"/>
            <person name="Walter F."/>
            <person name="Albersmeier A."/>
            <person name="Kalinowski J."/>
            <person name="Ruckert C."/>
        </authorList>
    </citation>
    <scope>NUCLEOTIDE SEQUENCE</scope>
    <source>
        <strain evidence="2">CGMCC 4.7278</strain>
    </source>
</reference>
<name>A0A917Q994_9NOCA</name>
<evidence type="ECO:0000313" key="2">
    <source>
        <dbReference type="EMBL" id="GGK36531.1"/>
    </source>
</evidence>
<dbReference type="SUPFAM" id="SSF54001">
    <property type="entry name" value="Cysteine proteinases"/>
    <property type="match status" value="1"/>
</dbReference>
<dbReference type="Gene3D" id="1.10.3670.10">
    <property type="entry name" value="Putative xylanase like domain"/>
    <property type="match status" value="1"/>
</dbReference>
<reference evidence="2" key="2">
    <citation type="submission" date="2020-09" db="EMBL/GenBank/DDBJ databases">
        <authorList>
            <person name="Sun Q."/>
            <person name="Zhou Y."/>
        </authorList>
    </citation>
    <scope>NUCLEOTIDE SEQUENCE</scope>
    <source>
        <strain evidence="2">CGMCC 4.7278</strain>
    </source>
</reference>
<evidence type="ECO:0000313" key="3">
    <source>
        <dbReference type="Proteomes" id="UP000612956"/>
    </source>
</evidence>
<dbReference type="InterPro" id="IPR010846">
    <property type="entry name" value="AmiA-like"/>
</dbReference>
<sequence length="261" mass="27218">MRIAVAVITLFAALLTCAPASATPALNATTSTVINDLIATRAAAGPVAKGELIERLSGRLLGTPYRANMLIGSASEPEQLVIDLSAVDCFTFLDYVNAATTATNPDTFTTALIATRYRDSRVEFASRKHFFTDWATGTAPLADDITATLSADATTVAKTLNAKGDGSLYLPGLPTVDRAITYLPSSAVDAAVTGGLRTGDYLGAYTPTAGLDVTHVGILINTPAGPMFRNASSLVANNRVVDQPLSDYLATVPGVVVLRPR</sequence>
<comment type="caution">
    <text evidence="2">The sequence shown here is derived from an EMBL/GenBank/DDBJ whole genome shotgun (WGS) entry which is preliminary data.</text>
</comment>
<dbReference type="Gene3D" id="2.30.260.10">
    <property type="entry name" value="putative xylanase like domain"/>
    <property type="match status" value="1"/>
</dbReference>
<keyword evidence="3" id="KW-1185">Reference proteome</keyword>
<dbReference type="Proteomes" id="UP000612956">
    <property type="component" value="Unassembled WGS sequence"/>
</dbReference>
<dbReference type="EMBL" id="BMMW01000001">
    <property type="protein sequence ID" value="GGK36531.1"/>
    <property type="molecule type" value="Genomic_DNA"/>
</dbReference>
<evidence type="ECO:0008006" key="4">
    <source>
        <dbReference type="Google" id="ProtNLM"/>
    </source>
</evidence>
<gene>
    <name evidence="2" type="ORF">GCM10011591_05200</name>
</gene>
<accession>A0A917Q994</accession>
<organism evidence="2 3">
    <name type="scientific">Nocardia camponoti</name>
    <dbReference type="NCBI Taxonomy" id="1616106"/>
    <lineage>
        <taxon>Bacteria</taxon>
        <taxon>Bacillati</taxon>
        <taxon>Actinomycetota</taxon>
        <taxon>Actinomycetes</taxon>
        <taxon>Mycobacteriales</taxon>
        <taxon>Nocardiaceae</taxon>
        <taxon>Nocardia</taxon>
    </lineage>
</organism>
<dbReference type="RefSeq" id="WP_188827071.1">
    <property type="nucleotide sequence ID" value="NZ_BMMW01000001.1"/>
</dbReference>
<feature type="signal peptide" evidence="1">
    <location>
        <begin position="1"/>
        <end position="22"/>
    </location>
</feature>
<evidence type="ECO:0000256" key="1">
    <source>
        <dbReference type="SAM" id="SignalP"/>
    </source>
</evidence>
<dbReference type="AlphaFoldDB" id="A0A917Q994"/>
<feature type="chain" id="PRO_5037517728" description="DUF1460 domain-containing protein" evidence="1">
    <location>
        <begin position="23"/>
        <end position="261"/>
    </location>
</feature>
<proteinExistence type="predicted"/>
<dbReference type="InterPro" id="IPR038765">
    <property type="entry name" value="Papain-like_cys_pep_sf"/>
</dbReference>
<protein>
    <recommendedName>
        <fullName evidence="4">DUF1460 domain-containing protein</fullName>
    </recommendedName>
</protein>
<keyword evidence="1" id="KW-0732">Signal</keyword>